<dbReference type="Pfam" id="PF00082">
    <property type="entry name" value="Peptidase_S8"/>
    <property type="match status" value="1"/>
</dbReference>
<name>A0AAD5XIP0_9FUNG</name>
<dbReference type="EMBL" id="JADGJH010000283">
    <property type="protein sequence ID" value="KAJ3131702.1"/>
    <property type="molecule type" value="Genomic_DNA"/>
</dbReference>
<dbReference type="GO" id="GO:0005615">
    <property type="term" value="C:extracellular space"/>
    <property type="evidence" value="ECO:0007669"/>
    <property type="project" value="TreeGrafter"/>
</dbReference>
<evidence type="ECO:0000256" key="5">
    <source>
        <dbReference type="PROSITE-ProRule" id="PRU01240"/>
    </source>
</evidence>
<keyword evidence="2 5" id="KW-0645">Protease</keyword>
<dbReference type="FunFam" id="3.40.50.200:FF:000007">
    <property type="entry name" value="Subtilisin-like serine protease"/>
    <property type="match status" value="1"/>
</dbReference>
<dbReference type="CDD" id="cd04077">
    <property type="entry name" value="Peptidases_S8_PCSK9_ProteinaseK_like"/>
    <property type="match status" value="1"/>
</dbReference>
<evidence type="ECO:0000259" key="8">
    <source>
        <dbReference type="Pfam" id="PF00082"/>
    </source>
</evidence>
<feature type="chain" id="PRO_5042244460" evidence="7">
    <location>
        <begin position="23"/>
        <end position="512"/>
    </location>
</feature>
<dbReference type="InterPro" id="IPR023827">
    <property type="entry name" value="Peptidase_S8_Asp-AS"/>
</dbReference>
<keyword evidence="10" id="KW-1185">Reference proteome</keyword>
<keyword evidence="3 5" id="KW-0378">Hydrolase</keyword>
<dbReference type="InterPro" id="IPR015500">
    <property type="entry name" value="Peptidase_S8_subtilisin-rel"/>
</dbReference>
<feature type="domain" description="Peptidase S8/S53" evidence="8">
    <location>
        <begin position="232"/>
        <end position="476"/>
    </location>
</feature>
<proteinExistence type="inferred from homology"/>
<feature type="signal peptide" evidence="7">
    <location>
        <begin position="1"/>
        <end position="22"/>
    </location>
</feature>
<dbReference type="PROSITE" id="PS51892">
    <property type="entry name" value="SUBTILASE"/>
    <property type="match status" value="1"/>
</dbReference>
<dbReference type="Proteomes" id="UP001211907">
    <property type="component" value="Unassembled WGS sequence"/>
</dbReference>
<dbReference type="InterPro" id="IPR034193">
    <property type="entry name" value="PCSK9_ProteinaseK-like"/>
</dbReference>
<dbReference type="AlphaFoldDB" id="A0AAD5XIP0"/>
<gene>
    <name evidence="9" type="primary">SUB8_2</name>
    <name evidence="9" type="ORF">HK100_006096</name>
</gene>
<protein>
    <submittedName>
        <fullName evidence="9">Serine protease</fullName>
    </submittedName>
</protein>
<evidence type="ECO:0000313" key="10">
    <source>
        <dbReference type="Proteomes" id="UP001211907"/>
    </source>
</evidence>
<organism evidence="9 10">
    <name type="scientific">Physocladia obscura</name>
    <dbReference type="NCBI Taxonomy" id="109957"/>
    <lineage>
        <taxon>Eukaryota</taxon>
        <taxon>Fungi</taxon>
        <taxon>Fungi incertae sedis</taxon>
        <taxon>Chytridiomycota</taxon>
        <taxon>Chytridiomycota incertae sedis</taxon>
        <taxon>Chytridiomycetes</taxon>
        <taxon>Chytridiales</taxon>
        <taxon>Chytriomycetaceae</taxon>
        <taxon>Physocladia</taxon>
    </lineage>
</organism>
<dbReference type="PROSITE" id="PS00136">
    <property type="entry name" value="SUBTILASE_ASP"/>
    <property type="match status" value="1"/>
</dbReference>
<dbReference type="SUPFAM" id="SSF52743">
    <property type="entry name" value="Subtilisin-like"/>
    <property type="match status" value="1"/>
</dbReference>
<dbReference type="InterPro" id="IPR023828">
    <property type="entry name" value="Peptidase_S8_Ser-AS"/>
</dbReference>
<dbReference type="InterPro" id="IPR022398">
    <property type="entry name" value="Peptidase_S8_His-AS"/>
</dbReference>
<dbReference type="GO" id="GO:0006508">
    <property type="term" value="P:proteolysis"/>
    <property type="evidence" value="ECO:0007669"/>
    <property type="project" value="UniProtKB-KW"/>
</dbReference>
<dbReference type="PRINTS" id="PR00723">
    <property type="entry name" value="SUBTILISIN"/>
</dbReference>
<evidence type="ECO:0000256" key="2">
    <source>
        <dbReference type="ARBA" id="ARBA00022670"/>
    </source>
</evidence>
<sequence length="512" mass="54472">MQLQQLLTLVAIALSSAANTNAQLVVGKIDDNANSWLAAAVSEAEAGLGLAPIVPASLPIAGSYIAVVDDSLADDSAFGTFALSDGASVEVYPLLFSCVSPLSTNYPCLFSVPYLLIPLPPLQPFGFSLESAVLTSSTSSFPRGFFLKNISQRDLDRVRAMKGIKYIEEDQIVYTTLPTLKGTIADTHAQSTFVDEIVQDNPPWGLSRVSHELKPDFDTVDDYVYFKNDGLGVDVYVIDTGININHIEFEGRAVWGATIPEGDKDEDGNGHGTHCAGTISSKAYGVAKRANPIAVKVLRSNGSGSMSDVLKGVEFVARDHLEKNQENVSTSYGRTGNKKSVANMSLGGGKSDALDRAVDGAVSLGVHFAVAAGNNNADACRFSPAASKNSVTVLATTRDDDRAYFSNWGTCIDIGAPGYNILSTWIGSTNATNVISGTSMASPHVAGVIAAYLSRVDSGWDLLEPDALKKKLIDVSVKNVIKGMPKLKGTKNRLLYNSAPAHEHEDHVELKK</sequence>
<evidence type="ECO:0000256" key="6">
    <source>
        <dbReference type="RuleBase" id="RU003355"/>
    </source>
</evidence>
<feature type="active site" description="Charge relay system" evidence="5">
    <location>
        <position position="271"/>
    </location>
</feature>
<keyword evidence="4 5" id="KW-0720">Serine protease</keyword>
<dbReference type="PANTHER" id="PTHR43806">
    <property type="entry name" value="PEPTIDASE S8"/>
    <property type="match status" value="1"/>
</dbReference>
<dbReference type="PANTHER" id="PTHR43806:SF11">
    <property type="entry name" value="CEREVISIN-RELATED"/>
    <property type="match status" value="1"/>
</dbReference>
<feature type="active site" description="Charge relay system" evidence="5">
    <location>
        <position position="439"/>
    </location>
</feature>
<comment type="caution">
    <text evidence="9">The sequence shown here is derived from an EMBL/GenBank/DDBJ whole genome shotgun (WGS) entry which is preliminary data.</text>
</comment>
<accession>A0AAD5XIP0</accession>
<comment type="similarity">
    <text evidence="1 5 6">Belongs to the peptidase S8 family.</text>
</comment>
<dbReference type="InterPro" id="IPR036852">
    <property type="entry name" value="Peptidase_S8/S53_dom_sf"/>
</dbReference>
<dbReference type="PROSITE" id="PS00137">
    <property type="entry name" value="SUBTILASE_HIS"/>
    <property type="match status" value="1"/>
</dbReference>
<feature type="active site" description="Charge relay system" evidence="5">
    <location>
        <position position="239"/>
    </location>
</feature>
<evidence type="ECO:0000256" key="4">
    <source>
        <dbReference type="ARBA" id="ARBA00022825"/>
    </source>
</evidence>
<dbReference type="PROSITE" id="PS00138">
    <property type="entry name" value="SUBTILASE_SER"/>
    <property type="match status" value="1"/>
</dbReference>
<evidence type="ECO:0000313" key="9">
    <source>
        <dbReference type="EMBL" id="KAJ3131702.1"/>
    </source>
</evidence>
<keyword evidence="7" id="KW-0732">Signal</keyword>
<evidence type="ECO:0000256" key="3">
    <source>
        <dbReference type="ARBA" id="ARBA00022801"/>
    </source>
</evidence>
<reference evidence="9" key="1">
    <citation type="submission" date="2020-05" db="EMBL/GenBank/DDBJ databases">
        <title>Phylogenomic resolution of chytrid fungi.</title>
        <authorList>
            <person name="Stajich J.E."/>
            <person name="Amses K."/>
            <person name="Simmons R."/>
            <person name="Seto K."/>
            <person name="Myers J."/>
            <person name="Bonds A."/>
            <person name="Quandt C.A."/>
            <person name="Barry K."/>
            <person name="Liu P."/>
            <person name="Grigoriev I."/>
            <person name="Longcore J.E."/>
            <person name="James T.Y."/>
        </authorList>
    </citation>
    <scope>NUCLEOTIDE SEQUENCE</scope>
    <source>
        <strain evidence="9">JEL0513</strain>
    </source>
</reference>
<dbReference type="InterPro" id="IPR050131">
    <property type="entry name" value="Peptidase_S8_subtilisin-like"/>
</dbReference>
<dbReference type="InterPro" id="IPR000209">
    <property type="entry name" value="Peptidase_S8/S53_dom"/>
</dbReference>
<evidence type="ECO:0000256" key="1">
    <source>
        <dbReference type="ARBA" id="ARBA00011073"/>
    </source>
</evidence>
<evidence type="ECO:0000256" key="7">
    <source>
        <dbReference type="SAM" id="SignalP"/>
    </source>
</evidence>
<dbReference type="Gene3D" id="3.40.50.200">
    <property type="entry name" value="Peptidase S8/S53 domain"/>
    <property type="match status" value="1"/>
</dbReference>
<dbReference type="GO" id="GO:0004252">
    <property type="term" value="F:serine-type endopeptidase activity"/>
    <property type="evidence" value="ECO:0007669"/>
    <property type="project" value="UniProtKB-UniRule"/>
</dbReference>